<proteinExistence type="predicted"/>
<reference evidence="1 2" key="1">
    <citation type="journal article" date="2009" name="Stand. Genomic Sci.">
        <title>Complete genome sequence of Beutenbergia cavernae type strain (HKI 0122).</title>
        <authorList>
            <person name="Land M."/>
            <person name="Pukall R."/>
            <person name="Abt B."/>
            <person name="Goker M."/>
            <person name="Rohde M."/>
            <person name="Glavina Del Rio T."/>
            <person name="Tice H."/>
            <person name="Copeland A."/>
            <person name="Cheng J.F."/>
            <person name="Lucas S."/>
            <person name="Chen F."/>
            <person name="Nolan M."/>
            <person name="Bruce D."/>
            <person name="Goodwin L."/>
            <person name="Pitluck S."/>
            <person name="Ivanova N."/>
            <person name="Mavromatis K."/>
            <person name="Ovchinnikova G."/>
            <person name="Pati A."/>
            <person name="Chen A."/>
            <person name="Palaniappan K."/>
            <person name="Hauser L."/>
            <person name="Chang Y.J."/>
            <person name="Jefferies C.C."/>
            <person name="Saunders E."/>
            <person name="Brettin T."/>
            <person name="Detter J.C."/>
            <person name="Han C."/>
            <person name="Chain P."/>
            <person name="Bristow J."/>
            <person name="Eisen J.A."/>
            <person name="Markowitz V."/>
            <person name="Hugenholtz P."/>
            <person name="Kyrpides N.C."/>
            <person name="Klenk H.P."/>
            <person name="Lapidus A."/>
        </authorList>
    </citation>
    <scope>NUCLEOTIDE SEQUENCE [LARGE SCALE GENOMIC DNA]</scope>
    <source>
        <strain evidence="2">ATCC BAA-8 / DSM 12333 / NBRC 16432</strain>
    </source>
</reference>
<evidence type="ECO:0000313" key="1">
    <source>
        <dbReference type="EMBL" id="ACQ82175.1"/>
    </source>
</evidence>
<dbReference type="Gene3D" id="2.40.10.10">
    <property type="entry name" value="Trypsin-like serine proteases"/>
    <property type="match status" value="2"/>
</dbReference>
<dbReference type="InterPro" id="IPR009003">
    <property type="entry name" value="Peptidase_S1_PA"/>
</dbReference>
<dbReference type="OrthoDB" id="104542at2"/>
<evidence type="ECO:0000313" key="2">
    <source>
        <dbReference type="Proteomes" id="UP000007962"/>
    </source>
</evidence>
<dbReference type="EMBL" id="CP001618">
    <property type="protein sequence ID" value="ACQ82175.1"/>
    <property type="molecule type" value="Genomic_DNA"/>
</dbReference>
<dbReference type="HOGENOM" id="CLU_061991_0_0_11"/>
<gene>
    <name evidence="1" type="ordered locus">Bcav_3934</name>
</gene>
<dbReference type="STRING" id="471853.Bcav_3934"/>
<dbReference type="RefSeq" id="WP_015884412.1">
    <property type="nucleotide sequence ID" value="NC_012669.1"/>
</dbReference>
<sequence length="350" mass="35800">MTNWDRAGAREAKHEAAARIGELLARHGTAAAPRLGGVPTEPAGPRSVGVALGLAPRADGSFALAVRPRLGTPTARMVARRITDELGAEGVDVRRTGRIRPLRTATSGMRWPVPQAQATGETGRVRPLRPGLSIAHVDVTAGTLGAFVTYDGARHVLSNHHVLVGSSGQPGDAVLQPGPFDGGSDPADRIGALAHLVPLVAGEEAEVDAALASLDAPDDVDPAYPGGTLTGTSEVEGGEGVEKIGRTTGVTRGRVTAIEVDDLLVDYGEGLGTLSFSGQIEVEGEGEESFSDGGDSGSLVYLRSGMAAVGLLFAGSTTGGSNGQGLTYLNPIDTVLERLGAELEIPEEGT</sequence>
<dbReference type="eggNOG" id="COG0265">
    <property type="taxonomic scope" value="Bacteria"/>
</dbReference>
<protein>
    <submittedName>
        <fullName evidence="1">Uncharacterized protein</fullName>
    </submittedName>
</protein>
<dbReference type="KEGG" id="bcv:Bcav_3934"/>
<accession>C5C535</accession>
<dbReference type="Proteomes" id="UP000007962">
    <property type="component" value="Chromosome"/>
</dbReference>
<dbReference type="AlphaFoldDB" id="C5C535"/>
<organism evidence="1 2">
    <name type="scientific">Beutenbergia cavernae (strain ATCC BAA-8 / DSM 12333 / CCUG 43141 / JCM 11478 / NBRC 16432 / NCIMB 13614 / HKI 0122)</name>
    <dbReference type="NCBI Taxonomy" id="471853"/>
    <lineage>
        <taxon>Bacteria</taxon>
        <taxon>Bacillati</taxon>
        <taxon>Actinomycetota</taxon>
        <taxon>Actinomycetes</taxon>
        <taxon>Micrococcales</taxon>
        <taxon>Beutenbergiaceae</taxon>
        <taxon>Beutenbergia</taxon>
    </lineage>
</organism>
<name>C5C535_BEUC1</name>
<dbReference type="InterPro" id="IPR043504">
    <property type="entry name" value="Peptidase_S1_PA_chymotrypsin"/>
</dbReference>
<keyword evidence="2" id="KW-1185">Reference proteome</keyword>
<dbReference type="SUPFAM" id="SSF50494">
    <property type="entry name" value="Trypsin-like serine proteases"/>
    <property type="match status" value="1"/>
</dbReference>